<gene>
    <name evidence="2" type="ORF">FRACYDRAFT_163894</name>
</gene>
<dbReference type="Pfam" id="PF03457">
    <property type="entry name" value="HA"/>
    <property type="match status" value="2"/>
</dbReference>
<dbReference type="InParanoid" id="A0A1E7ET73"/>
<dbReference type="EMBL" id="KV784377">
    <property type="protein sequence ID" value="OEU09072.1"/>
    <property type="molecule type" value="Genomic_DNA"/>
</dbReference>
<dbReference type="Gene3D" id="6.10.140.530">
    <property type="match status" value="2"/>
</dbReference>
<evidence type="ECO:0000313" key="3">
    <source>
        <dbReference type="Proteomes" id="UP000095751"/>
    </source>
</evidence>
<dbReference type="PANTHER" id="PTHR33418">
    <property type="entry name" value="HELICASE-ASSOCIATED"/>
    <property type="match status" value="1"/>
</dbReference>
<feature type="non-terminal residue" evidence="2">
    <location>
        <position position="1"/>
    </location>
</feature>
<name>A0A1E7ET73_9STRA</name>
<protein>
    <recommendedName>
        <fullName evidence="1">Helicase-associated domain-containing protein</fullName>
    </recommendedName>
</protein>
<dbReference type="KEGG" id="fcy:FRACYDRAFT_163894"/>
<accession>A0A1E7ET73</accession>
<organism evidence="2 3">
    <name type="scientific">Fragilariopsis cylindrus CCMP1102</name>
    <dbReference type="NCBI Taxonomy" id="635003"/>
    <lineage>
        <taxon>Eukaryota</taxon>
        <taxon>Sar</taxon>
        <taxon>Stramenopiles</taxon>
        <taxon>Ochrophyta</taxon>
        <taxon>Bacillariophyta</taxon>
        <taxon>Bacillariophyceae</taxon>
        <taxon>Bacillariophycidae</taxon>
        <taxon>Bacillariales</taxon>
        <taxon>Bacillariaceae</taxon>
        <taxon>Fragilariopsis</taxon>
    </lineage>
</organism>
<dbReference type="OrthoDB" id="498381at2759"/>
<keyword evidence="3" id="KW-1185">Reference proteome</keyword>
<dbReference type="Proteomes" id="UP000095751">
    <property type="component" value="Unassembled WGS sequence"/>
</dbReference>
<feature type="non-terminal residue" evidence="2">
    <location>
        <position position="133"/>
    </location>
</feature>
<evidence type="ECO:0000259" key="1">
    <source>
        <dbReference type="Pfam" id="PF03457"/>
    </source>
</evidence>
<reference evidence="2 3" key="1">
    <citation type="submission" date="2016-09" db="EMBL/GenBank/DDBJ databases">
        <title>Extensive genetic diversity and differential bi-allelic expression allows diatom success in the polar Southern Ocean.</title>
        <authorList>
            <consortium name="DOE Joint Genome Institute"/>
            <person name="Mock T."/>
            <person name="Otillar R.P."/>
            <person name="Strauss J."/>
            <person name="Dupont C."/>
            <person name="Frickenhaus S."/>
            <person name="Maumus F."/>
            <person name="Mcmullan M."/>
            <person name="Sanges R."/>
            <person name="Schmutz J."/>
            <person name="Toseland A."/>
            <person name="Valas R."/>
            <person name="Veluchamy A."/>
            <person name="Ward B.J."/>
            <person name="Allen A."/>
            <person name="Barry K."/>
            <person name="Falciatore A."/>
            <person name="Ferrante M."/>
            <person name="Fortunato A.E."/>
            <person name="Gloeckner G."/>
            <person name="Gruber A."/>
            <person name="Hipkin R."/>
            <person name="Janech M."/>
            <person name="Kroth P."/>
            <person name="Leese F."/>
            <person name="Lindquist E."/>
            <person name="Lyon B.R."/>
            <person name="Martin J."/>
            <person name="Mayer C."/>
            <person name="Parker M."/>
            <person name="Quesneville H."/>
            <person name="Raymond J."/>
            <person name="Uhlig C."/>
            <person name="Valentin K.U."/>
            <person name="Worden A.Z."/>
            <person name="Armbrust E.V."/>
            <person name="Bowler C."/>
            <person name="Green B."/>
            <person name="Moulton V."/>
            <person name="Van Oosterhout C."/>
            <person name="Grigoriev I."/>
        </authorList>
    </citation>
    <scope>NUCLEOTIDE SEQUENCE [LARGE SCALE GENOMIC DNA]</scope>
    <source>
        <strain evidence="2 3">CCMP1102</strain>
    </source>
</reference>
<feature type="domain" description="Helicase-associated" evidence="1">
    <location>
        <begin position="6"/>
        <end position="64"/>
    </location>
</feature>
<feature type="domain" description="Helicase-associated" evidence="1">
    <location>
        <begin position="75"/>
        <end position="131"/>
    </location>
</feature>
<dbReference type="InterPro" id="IPR005114">
    <property type="entry name" value="Helicase_assoc"/>
</dbReference>
<sequence length="133" mass="16142">WRQYHNQRWNAMFQRLVAYKKQHKSTNVSLNYTDPKLGQWVMTQRKSHKNKKLSVDRTSLLDSIMFVWVIYEILPWEDMYSKLVEYKRQHGSTLVPTKHPRLGQWVYTQRKVYNNGGLLKKRYDFLSSIGFAW</sequence>
<evidence type="ECO:0000313" key="2">
    <source>
        <dbReference type="EMBL" id="OEU09072.1"/>
    </source>
</evidence>
<dbReference type="AlphaFoldDB" id="A0A1E7ET73"/>
<dbReference type="PANTHER" id="PTHR33418:SF1">
    <property type="entry name" value="HELICASE-ASSOCIATED DOMAIN-CONTAINING PROTEIN"/>
    <property type="match status" value="1"/>
</dbReference>
<proteinExistence type="predicted"/>